<feature type="compositionally biased region" description="Polar residues" evidence="1">
    <location>
        <begin position="1"/>
        <end position="27"/>
    </location>
</feature>
<reference evidence="4" key="4">
    <citation type="journal article" date="2018" name="Nat. Plants">
        <title>Whole-genome landscape of Medicago truncatula symbiotic genes.</title>
        <authorList>
            <person name="Pecrix Y."/>
            <person name="Gamas P."/>
            <person name="Carrere S."/>
        </authorList>
    </citation>
    <scope>NUCLEOTIDE SEQUENCE</scope>
    <source>
        <tissue evidence="4">Leaves</tissue>
    </source>
</reference>
<accession>G7IVG1</accession>
<dbReference type="STRING" id="3880.G7IVG1"/>
<dbReference type="InterPro" id="IPR036047">
    <property type="entry name" value="F-box-like_dom_sf"/>
</dbReference>
<dbReference type="InterPro" id="IPR011043">
    <property type="entry name" value="Gal_Oxase/kelch_b-propeller"/>
</dbReference>
<dbReference type="CDD" id="cd22157">
    <property type="entry name" value="F-box_AtFBW1-like"/>
    <property type="match status" value="1"/>
</dbReference>
<dbReference type="Gene3D" id="1.20.1280.50">
    <property type="match status" value="1"/>
</dbReference>
<dbReference type="KEGG" id="mtr:11423003"/>
<dbReference type="Pfam" id="PF07734">
    <property type="entry name" value="FBA_1"/>
    <property type="match status" value="1"/>
</dbReference>
<dbReference type="InterPro" id="IPR050796">
    <property type="entry name" value="SCF_F-box_component"/>
</dbReference>
<dbReference type="PROSITE" id="PS50181">
    <property type="entry name" value="FBOX"/>
    <property type="match status" value="1"/>
</dbReference>
<dbReference type="PANTHER" id="PTHR31672">
    <property type="entry name" value="BNACNNG10540D PROTEIN"/>
    <property type="match status" value="1"/>
</dbReference>
<evidence type="ECO:0000256" key="1">
    <source>
        <dbReference type="SAM" id="MobiDB-lite"/>
    </source>
</evidence>
<dbReference type="Proteomes" id="UP000002051">
    <property type="component" value="Chromosome 3"/>
</dbReference>
<dbReference type="HOGENOM" id="CLU_027176_1_4_1"/>
<dbReference type="SUPFAM" id="SSF81383">
    <property type="entry name" value="F-box domain"/>
    <property type="match status" value="1"/>
</dbReference>
<dbReference type="NCBIfam" id="TIGR01640">
    <property type="entry name" value="F_box_assoc_1"/>
    <property type="match status" value="1"/>
</dbReference>
<feature type="region of interest" description="Disordered" evidence="1">
    <location>
        <begin position="1"/>
        <end position="31"/>
    </location>
</feature>
<evidence type="ECO:0000313" key="4">
    <source>
        <dbReference type="EMBL" id="RHN65475.1"/>
    </source>
</evidence>
<evidence type="ECO:0000259" key="2">
    <source>
        <dbReference type="PROSITE" id="PS50181"/>
    </source>
</evidence>
<dbReference type="PANTHER" id="PTHR31672:SF13">
    <property type="entry name" value="F-BOX PROTEIN CPR30-LIKE"/>
    <property type="match status" value="1"/>
</dbReference>
<sequence length="386" mass="44203">MAQSSDAVSSHPLTVETTTTQKNRSTGTLTCPPPELPTLPFDVLPEILCRLPVKLLVQLRCLCKFFNSLISDPKFAKKHLQLSTKRHHLMVTSKNNLGELVHHDSPIPSLFSTSTVITQTQLYPPTNLTNGHKFMLVRCYCDGIFCCVVLNGVSFFLWNPSIRKFKLLPPLENSRGHVFQISFGYDHFIDDYKVIGVSSENEVSVYTLGTDYWTRIKDIPYSDPIYGNGVFVSGTVNWLACDDSCILSLDLEKESYQQLFLPDFENENDSLILSVLRDCLCVFATIDRILNVWIMKEYGNRESWTKLYSVPNMQDRGLDAYEDLEPYTVSYISEDDQLLVGFFHFQSRIRKLVVYDSKTDTLNIPEFQNNYEPEYSNVYIESLISP</sequence>
<dbReference type="SMART" id="SM00256">
    <property type="entry name" value="FBOX"/>
    <property type="match status" value="1"/>
</dbReference>
<feature type="domain" description="F-box" evidence="2">
    <location>
        <begin position="33"/>
        <end position="79"/>
    </location>
</feature>
<gene>
    <name evidence="5" type="primary">11423003</name>
    <name evidence="3" type="ordered locus">MTR_3g010590</name>
    <name evidence="4" type="ORF">MtrunA17_Chr3g0080291</name>
</gene>
<dbReference type="EMBL" id="PSQE01000003">
    <property type="protein sequence ID" value="RHN65475.1"/>
    <property type="molecule type" value="Genomic_DNA"/>
</dbReference>
<evidence type="ECO:0000313" key="6">
    <source>
        <dbReference type="Proteomes" id="UP000002051"/>
    </source>
</evidence>
<dbReference type="InterPro" id="IPR017451">
    <property type="entry name" value="F-box-assoc_interact_dom"/>
</dbReference>
<reference evidence="5" key="3">
    <citation type="submission" date="2015-04" db="UniProtKB">
        <authorList>
            <consortium name="EnsemblPlants"/>
        </authorList>
    </citation>
    <scope>IDENTIFICATION</scope>
    <source>
        <strain evidence="5">cv. Jemalong A17</strain>
    </source>
</reference>
<dbReference type="EMBL" id="CM001219">
    <property type="protein sequence ID" value="AES68599.1"/>
    <property type="molecule type" value="Genomic_DNA"/>
</dbReference>
<dbReference type="Proteomes" id="UP000265566">
    <property type="component" value="Chromosome 3"/>
</dbReference>
<proteinExistence type="predicted"/>
<keyword evidence="6" id="KW-1185">Reference proteome</keyword>
<protein>
    <submittedName>
        <fullName evidence="3">F-box protein interaction domain protein</fullName>
    </submittedName>
    <submittedName>
        <fullName evidence="4">Putative F-box domain, galactose oxidase/kelch, beta-propeller, F-box associated interaction</fullName>
    </submittedName>
</protein>
<evidence type="ECO:0000313" key="5">
    <source>
        <dbReference type="EnsemblPlants" id="AES68599"/>
    </source>
</evidence>
<dbReference type="EnsemblPlants" id="AES68599">
    <property type="protein sequence ID" value="AES68599"/>
    <property type="gene ID" value="MTR_3g010590"/>
</dbReference>
<reference evidence="3 6" key="1">
    <citation type="journal article" date="2011" name="Nature">
        <title>The Medicago genome provides insight into the evolution of rhizobial symbioses.</title>
        <authorList>
            <person name="Young N.D."/>
            <person name="Debelle F."/>
            <person name="Oldroyd G.E."/>
            <person name="Geurts R."/>
            <person name="Cannon S.B."/>
            <person name="Udvardi M.K."/>
            <person name="Benedito V.A."/>
            <person name="Mayer K.F."/>
            <person name="Gouzy J."/>
            <person name="Schoof H."/>
            <person name="Van de Peer Y."/>
            <person name="Proost S."/>
            <person name="Cook D.R."/>
            <person name="Meyers B.C."/>
            <person name="Spannagl M."/>
            <person name="Cheung F."/>
            <person name="De Mita S."/>
            <person name="Krishnakumar V."/>
            <person name="Gundlach H."/>
            <person name="Zhou S."/>
            <person name="Mudge J."/>
            <person name="Bharti A.K."/>
            <person name="Murray J.D."/>
            <person name="Naoumkina M.A."/>
            <person name="Rosen B."/>
            <person name="Silverstein K.A."/>
            <person name="Tang H."/>
            <person name="Rombauts S."/>
            <person name="Zhao P.X."/>
            <person name="Zhou P."/>
            <person name="Barbe V."/>
            <person name="Bardou P."/>
            <person name="Bechner M."/>
            <person name="Bellec A."/>
            <person name="Berger A."/>
            <person name="Berges H."/>
            <person name="Bidwell S."/>
            <person name="Bisseling T."/>
            <person name="Choisne N."/>
            <person name="Couloux A."/>
            <person name="Denny R."/>
            <person name="Deshpande S."/>
            <person name="Dai X."/>
            <person name="Doyle J.J."/>
            <person name="Dudez A.M."/>
            <person name="Farmer A.D."/>
            <person name="Fouteau S."/>
            <person name="Franken C."/>
            <person name="Gibelin C."/>
            <person name="Gish J."/>
            <person name="Goldstein S."/>
            <person name="Gonzalez A.J."/>
            <person name="Green P.J."/>
            <person name="Hallab A."/>
            <person name="Hartog M."/>
            <person name="Hua A."/>
            <person name="Humphray S.J."/>
            <person name="Jeong D.H."/>
            <person name="Jing Y."/>
            <person name="Jocker A."/>
            <person name="Kenton S.M."/>
            <person name="Kim D.J."/>
            <person name="Klee K."/>
            <person name="Lai H."/>
            <person name="Lang C."/>
            <person name="Lin S."/>
            <person name="Macmil S.L."/>
            <person name="Magdelenat G."/>
            <person name="Matthews L."/>
            <person name="McCorrison J."/>
            <person name="Monaghan E.L."/>
            <person name="Mun J.H."/>
            <person name="Najar F.Z."/>
            <person name="Nicholson C."/>
            <person name="Noirot C."/>
            <person name="O'Bleness M."/>
            <person name="Paule C.R."/>
            <person name="Poulain J."/>
            <person name="Prion F."/>
            <person name="Qin B."/>
            <person name="Qu C."/>
            <person name="Retzel E.F."/>
            <person name="Riddle C."/>
            <person name="Sallet E."/>
            <person name="Samain S."/>
            <person name="Samson N."/>
            <person name="Sanders I."/>
            <person name="Saurat O."/>
            <person name="Scarpelli C."/>
            <person name="Schiex T."/>
            <person name="Segurens B."/>
            <person name="Severin A.J."/>
            <person name="Sherrier D.J."/>
            <person name="Shi R."/>
            <person name="Sims S."/>
            <person name="Singer S.R."/>
            <person name="Sinharoy S."/>
            <person name="Sterck L."/>
            <person name="Viollet A."/>
            <person name="Wang B.B."/>
            <person name="Wang K."/>
            <person name="Wang M."/>
            <person name="Wang X."/>
            <person name="Warfsmann J."/>
            <person name="Weissenbach J."/>
            <person name="White D.D."/>
            <person name="White J.D."/>
            <person name="Wiley G.B."/>
            <person name="Wincker P."/>
            <person name="Xing Y."/>
            <person name="Yang L."/>
            <person name="Yao Z."/>
            <person name="Ying F."/>
            <person name="Zhai J."/>
            <person name="Zhou L."/>
            <person name="Zuber A."/>
            <person name="Denarie J."/>
            <person name="Dixon R.A."/>
            <person name="May G.D."/>
            <person name="Schwartz D.C."/>
            <person name="Rogers J."/>
            <person name="Quetier F."/>
            <person name="Town C.D."/>
            <person name="Roe B.A."/>
        </authorList>
    </citation>
    <scope>NUCLEOTIDE SEQUENCE [LARGE SCALE GENOMIC DNA]</scope>
    <source>
        <strain evidence="3">A17</strain>
        <strain evidence="5 6">cv. Jemalong A17</strain>
    </source>
</reference>
<name>G7IVG1_MEDTR</name>
<dbReference type="PaxDb" id="3880-AES68599"/>
<dbReference type="AlphaFoldDB" id="G7IVG1"/>
<dbReference type="OMA" id="CYSHVES"/>
<evidence type="ECO:0000313" key="3">
    <source>
        <dbReference type="EMBL" id="AES68599.1"/>
    </source>
</evidence>
<dbReference type="Gramene" id="rna13318">
    <property type="protein sequence ID" value="RHN65475.1"/>
    <property type="gene ID" value="gene13318"/>
</dbReference>
<dbReference type="InterPro" id="IPR006527">
    <property type="entry name" value="F-box-assoc_dom_typ1"/>
</dbReference>
<dbReference type="Pfam" id="PF00646">
    <property type="entry name" value="F-box"/>
    <property type="match status" value="1"/>
</dbReference>
<dbReference type="SUPFAM" id="SSF50965">
    <property type="entry name" value="Galactose oxidase, central domain"/>
    <property type="match status" value="1"/>
</dbReference>
<organism evidence="3 6">
    <name type="scientific">Medicago truncatula</name>
    <name type="common">Barrel medic</name>
    <name type="synonym">Medicago tribuloides</name>
    <dbReference type="NCBI Taxonomy" id="3880"/>
    <lineage>
        <taxon>Eukaryota</taxon>
        <taxon>Viridiplantae</taxon>
        <taxon>Streptophyta</taxon>
        <taxon>Embryophyta</taxon>
        <taxon>Tracheophyta</taxon>
        <taxon>Spermatophyta</taxon>
        <taxon>Magnoliopsida</taxon>
        <taxon>eudicotyledons</taxon>
        <taxon>Gunneridae</taxon>
        <taxon>Pentapetalae</taxon>
        <taxon>rosids</taxon>
        <taxon>fabids</taxon>
        <taxon>Fabales</taxon>
        <taxon>Fabaceae</taxon>
        <taxon>Papilionoideae</taxon>
        <taxon>50 kb inversion clade</taxon>
        <taxon>NPAAA clade</taxon>
        <taxon>Hologalegina</taxon>
        <taxon>IRL clade</taxon>
        <taxon>Trifolieae</taxon>
        <taxon>Medicago</taxon>
    </lineage>
</organism>
<dbReference type="OrthoDB" id="1401582at2759"/>
<reference evidence="3 6" key="2">
    <citation type="journal article" date="2014" name="BMC Genomics">
        <title>An improved genome release (version Mt4.0) for the model legume Medicago truncatula.</title>
        <authorList>
            <person name="Tang H."/>
            <person name="Krishnakumar V."/>
            <person name="Bidwell S."/>
            <person name="Rosen B."/>
            <person name="Chan A."/>
            <person name="Zhou S."/>
            <person name="Gentzbittel L."/>
            <person name="Childs K.L."/>
            <person name="Yandell M."/>
            <person name="Gundlach H."/>
            <person name="Mayer K.F."/>
            <person name="Schwartz D.C."/>
            <person name="Town C.D."/>
        </authorList>
    </citation>
    <scope>GENOME REANNOTATION</scope>
    <source>
        <strain evidence="5 6">cv. Jemalong A17</strain>
    </source>
</reference>
<dbReference type="InterPro" id="IPR001810">
    <property type="entry name" value="F-box_dom"/>
</dbReference>